<dbReference type="AlphaFoldDB" id="A0A1F5H685"/>
<comment type="caution">
    <text evidence="3">The sequence shown here is derived from an EMBL/GenBank/DDBJ whole genome shotgun (WGS) entry which is preliminary data.</text>
</comment>
<keyword evidence="2" id="KW-1133">Transmembrane helix</keyword>
<reference evidence="3 4" key="1">
    <citation type="journal article" date="2016" name="Nat. Commun.">
        <title>Thousands of microbial genomes shed light on interconnected biogeochemical processes in an aquifer system.</title>
        <authorList>
            <person name="Anantharaman K."/>
            <person name="Brown C.T."/>
            <person name="Hug L.A."/>
            <person name="Sharon I."/>
            <person name="Castelle C.J."/>
            <person name="Probst A.J."/>
            <person name="Thomas B.C."/>
            <person name="Singh A."/>
            <person name="Wilkins M.J."/>
            <person name="Karaoz U."/>
            <person name="Brodie E.L."/>
            <person name="Williams K.H."/>
            <person name="Hubbard S.S."/>
            <person name="Banfield J.F."/>
        </authorList>
    </citation>
    <scope>NUCLEOTIDE SEQUENCE [LARGE SCALE GENOMIC DNA]</scope>
</reference>
<dbReference type="Proteomes" id="UP000177039">
    <property type="component" value="Unassembled WGS sequence"/>
</dbReference>
<evidence type="ECO:0000256" key="2">
    <source>
        <dbReference type="SAM" id="Phobius"/>
    </source>
</evidence>
<sequence>MEQHPVPQHIASFEFKLFGNLTVRQFITLAIPLSVAALIFFSPLAPILKIPASLIFAVLGFIAALVPFGGRPLDKWLVAFIRSVLSPTLRTWIKESKTPEFLNVVTSAPLPEKHPPETTTAQGRSRLLAYLRSLPKGQVAPLDVKEQIALQRLELQEYGQVPKGKLPAPILFYSEALPQIKAVPQLTLAQTPPMPESLPSTKPPIMFSPRTSVKISSHAKPYVLPGLETKLGPGHAGPVELLMLSDSTPKEEETKNPRHLASDINFSQEFVIPIKTPDKRLAFLPPVGKTRVRKLHFAPPVDFDLSKLPVRGERRFEISEELKKRFRFPETTEPITNEPQPKPAKGNQPPVWTGPSHQATTTSFEKHTQRAAHAKQAYFVPKPNQRPAPQNASFKQQEVIADSKISIVGQNPNVTSIAAGLGKAKIIPLTTNPNTLSGQATSGKDNTPIVGAIIIVRDENGIPVRALKTNKLGQFLSVTSLANGKYSVEIESEQAHFEPFTINLEGQILAPLEVKAKD</sequence>
<proteinExistence type="predicted"/>
<feature type="region of interest" description="Disordered" evidence="1">
    <location>
        <begin position="330"/>
        <end position="359"/>
    </location>
</feature>
<gene>
    <name evidence="3" type="ORF">A3B54_02400</name>
</gene>
<feature type="transmembrane region" description="Helical" evidence="2">
    <location>
        <begin position="47"/>
        <end position="68"/>
    </location>
</feature>
<protein>
    <submittedName>
        <fullName evidence="3">Uncharacterized protein</fullName>
    </submittedName>
</protein>
<keyword evidence="2" id="KW-0472">Membrane</keyword>
<dbReference type="InterPro" id="IPR024414">
    <property type="entry name" value="Uncharacterised_PrgI"/>
</dbReference>
<evidence type="ECO:0000313" key="4">
    <source>
        <dbReference type="Proteomes" id="UP000177039"/>
    </source>
</evidence>
<accession>A0A1F5H685</accession>
<dbReference type="SUPFAM" id="SSF49478">
    <property type="entry name" value="Cna protein B-type domain"/>
    <property type="match status" value="1"/>
</dbReference>
<dbReference type="Pfam" id="PF12666">
    <property type="entry name" value="PrgI"/>
    <property type="match status" value="1"/>
</dbReference>
<dbReference type="EMBL" id="MFBT01000013">
    <property type="protein sequence ID" value="OGD99578.1"/>
    <property type="molecule type" value="Genomic_DNA"/>
</dbReference>
<organism evidence="3 4">
    <name type="scientific">Candidatus Curtissbacteria bacterium RIFCSPLOWO2_01_FULL_42_50</name>
    <dbReference type="NCBI Taxonomy" id="1797730"/>
    <lineage>
        <taxon>Bacteria</taxon>
        <taxon>Candidatus Curtissiibacteriota</taxon>
    </lineage>
</organism>
<evidence type="ECO:0000313" key="3">
    <source>
        <dbReference type="EMBL" id="OGD99578.1"/>
    </source>
</evidence>
<feature type="transmembrane region" description="Helical" evidence="2">
    <location>
        <begin position="21"/>
        <end position="41"/>
    </location>
</feature>
<name>A0A1F5H685_9BACT</name>
<keyword evidence="2" id="KW-0812">Transmembrane</keyword>
<evidence type="ECO:0000256" key="1">
    <source>
        <dbReference type="SAM" id="MobiDB-lite"/>
    </source>
</evidence>